<accession>A0A556N3L0</accession>
<dbReference type="GO" id="GO:0016887">
    <property type="term" value="F:ATP hydrolysis activity"/>
    <property type="evidence" value="ECO:0007669"/>
    <property type="project" value="InterPro"/>
</dbReference>
<dbReference type="InterPro" id="IPR041628">
    <property type="entry name" value="ChlI/MoxR_AAA_lid"/>
</dbReference>
<organism evidence="7 8">
    <name type="scientific">Fluviicola chungangensis</name>
    <dbReference type="NCBI Taxonomy" id="2597671"/>
    <lineage>
        <taxon>Bacteria</taxon>
        <taxon>Pseudomonadati</taxon>
        <taxon>Bacteroidota</taxon>
        <taxon>Flavobacteriia</taxon>
        <taxon>Flavobacteriales</taxon>
        <taxon>Crocinitomicaceae</taxon>
        <taxon>Fluviicola</taxon>
    </lineage>
</organism>
<dbReference type="Proteomes" id="UP000316008">
    <property type="component" value="Unassembled WGS sequence"/>
</dbReference>
<dbReference type="GO" id="GO:0005524">
    <property type="term" value="F:ATP binding"/>
    <property type="evidence" value="ECO:0007669"/>
    <property type="project" value="UniProtKB-KW"/>
</dbReference>
<evidence type="ECO:0000256" key="1">
    <source>
        <dbReference type="ARBA" id="ARBA00022741"/>
    </source>
</evidence>
<evidence type="ECO:0000256" key="2">
    <source>
        <dbReference type="ARBA" id="ARBA00022840"/>
    </source>
</evidence>
<dbReference type="InterPro" id="IPR050764">
    <property type="entry name" value="CbbQ/NirQ/NorQ/GpvN"/>
</dbReference>
<comment type="similarity">
    <text evidence="3">Belongs to the MoxR family.</text>
</comment>
<dbReference type="AlphaFoldDB" id="A0A556N3L0"/>
<keyword evidence="1" id="KW-0547">Nucleotide-binding</keyword>
<name>A0A556N3L0_9FLAO</name>
<evidence type="ECO:0000259" key="5">
    <source>
        <dbReference type="Pfam" id="PF07726"/>
    </source>
</evidence>
<dbReference type="InterPro" id="IPR027417">
    <property type="entry name" value="P-loop_NTPase"/>
</dbReference>
<evidence type="ECO:0000256" key="4">
    <source>
        <dbReference type="SAM" id="MobiDB-lite"/>
    </source>
</evidence>
<dbReference type="Gene3D" id="3.40.50.300">
    <property type="entry name" value="P-loop containing nucleotide triphosphate hydrolases"/>
    <property type="match status" value="1"/>
</dbReference>
<feature type="compositionally biased region" description="Polar residues" evidence="4">
    <location>
        <begin position="21"/>
        <end position="44"/>
    </location>
</feature>
<evidence type="ECO:0000259" key="6">
    <source>
        <dbReference type="Pfam" id="PF17863"/>
    </source>
</evidence>
<dbReference type="PANTHER" id="PTHR42759">
    <property type="entry name" value="MOXR FAMILY PROTEIN"/>
    <property type="match status" value="1"/>
</dbReference>
<feature type="region of interest" description="Disordered" evidence="4">
    <location>
        <begin position="1"/>
        <end position="46"/>
    </location>
</feature>
<dbReference type="EMBL" id="VLPL01000002">
    <property type="protein sequence ID" value="TSJ46649.1"/>
    <property type="molecule type" value="Genomic_DNA"/>
</dbReference>
<dbReference type="Pfam" id="PF17863">
    <property type="entry name" value="AAA_lid_2"/>
    <property type="match status" value="1"/>
</dbReference>
<reference evidence="7 8" key="1">
    <citation type="submission" date="2019-07" db="EMBL/GenBank/DDBJ databases">
        <authorList>
            <person name="Huq M.A."/>
        </authorList>
    </citation>
    <scope>NUCLEOTIDE SEQUENCE [LARGE SCALE GENOMIC DNA]</scope>
    <source>
        <strain evidence="7 8">MAH-3</strain>
    </source>
</reference>
<dbReference type="FunFam" id="3.40.50.300:FF:000640">
    <property type="entry name" value="MoxR family ATPase"/>
    <property type="match status" value="1"/>
</dbReference>
<dbReference type="OrthoDB" id="9808397at2"/>
<feature type="domain" description="ATPase AAA-3" evidence="5">
    <location>
        <begin position="93"/>
        <end position="223"/>
    </location>
</feature>
<keyword evidence="2" id="KW-0067">ATP-binding</keyword>
<evidence type="ECO:0000256" key="3">
    <source>
        <dbReference type="ARBA" id="ARBA00061607"/>
    </source>
</evidence>
<keyword evidence="8" id="KW-1185">Reference proteome</keyword>
<evidence type="ECO:0000313" key="8">
    <source>
        <dbReference type="Proteomes" id="UP000316008"/>
    </source>
</evidence>
<gene>
    <name evidence="7" type="ORF">FO442_05680</name>
</gene>
<dbReference type="PANTHER" id="PTHR42759:SF1">
    <property type="entry name" value="MAGNESIUM-CHELATASE SUBUNIT CHLD"/>
    <property type="match status" value="1"/>
</dbReference>
<sequence>MIQEGNDDLAAYMPNDESQSHDSASTNPTPEEQTSALSQPNETVSPGFVQRDQTELLWVAEKVNRVREEMRKYVIGQSEMIELLLAGIFSNGHILLEGVPGVAKTLSSKALSRVLHVDFSRIQFTPDLMPSDVIGTSVFSMKDSEFNFKKGPIFSNIVLIDEINRAPAKTQAALFEVMEERQITYDGTQYQMSFPFLVIATQNPVEQEGTYNLPEAQLDRFLFKIKLDYPTLDEETLILTRYKEQIQAPDLANITAVFTADELHKVQKVVEKVIIEDRLIQYIAQIVNKTRNHSKLYLGGSPRASLSILKAAKAFAAIRGRDFVTPDDIQFVTIHVLNHRLILTPEAEMEGTHMEEVIREIVQTIEVPR</sequence>
<dbReference type="RefSeq" id="WP_144332186.1">
    <property type="nucleotide sequence ID" value="NZ_VLPL01000002.1"/>
</dbReference>
<dbReference type="Gene3D" id="1.10.8.80">
    <property type="entry name" value="Magnesium chelatase subunit I, C-Terminal domain"/>
    <property type="match status" value="1"/>
</dbReference>
<dbReference type="InterPro" id="IPR011703">
    <property type="entry name" value="ATPase_AAA-3"/>
</dbReference>
<comment type="caution">
    <text evidence="7">The sequence shown here is derived from an EMBL/GenBank/DDBJ whole genome shotgun (WGS) entry which is preliminary data.</text>
</comment>
<feature type="domain" description="ChlI/MoxR AAA lid" evidence="6">
    <location>
        <begin position="289"/>
        <end position="361"/>
    </location>
</feature>
<protein>
    <submittedName>
        <fullName evidence="7">MoxR family ATPase</fullName>
    </submittedName>
</protein>
<dbReference type="SUPFAM" id="SSF52540">
    <property type="entry name" value="P-loop containing nucleoside triphosphate hydrolases"/>
    <property type="match status" value="1"/>
</dbReference>
<dbReference type="Pfam" id="PF07726">
    <property type="entry name" value="AAA_3"/>
    <property type="match status" value="1"/>
</dbReference>
<proteinExistence type="inferred from homology"/>
<evidence type="ECO:0000313" key="7">
    <source>
        <dbReference type="EMBL" id="TSJ46649.1"/>
    </source>
</evidence>
<dbReference type="PIRSF" id="PIRSF002849">
    <property type="entry name" value="AAA_ATPase_chaperone_MoxR_prd"/>
    <property type="match status" value="1"/>
</dbReference>